<proteinExistence type="predicted"/>
<gene>
    <name evidence="1" type="ORF">PRUPE_4G005600</name>
</gene>
<dbReference type="Proteomes" id="UP000006882">
    <property type="component" value="Chromosome G4"/>
</dbReference>
<protein>
    <submittedName>
        <fullName evidence="1">Uncharacterized protein</fullName>
    </submittedName>
</protein>
<accession>A0A251PDQ4</accession>
<keyword evidence="2" id="KW-1185">Reference proteome</keyword>
<dbReference type="AlphaFoldDB" id="A0A251PDQ4"/>
<reference evidence="1 2" key="1">
    <citation type="journal article" date="2013" name="Nat. Genet.">
        <title>The high-quality draft genome of peach (Prunus persica) identifies unique patterns of genetic diversity, domestication and genome evolution.</title>
        <authorList>
            <consortium name="International Peach Genome Initiative"/>
            <person name="Verde I."/>
            <person name="Abbott A.G."/>
            <person name="Scalabrin S."/>
            <person name="Jung S."/>
            <person name="Shu S."/>
            <person name="Marroni F."/>
            <person name="Zhebentyayeva T."/>
            <person name="Dettori M.T."/>
            <person name="Grimwood J."/>
            <person name="Cattonaro F."/>
            <person name="Zuccolo A."/>
            <person name="Rossini L."/>
            <person name="Jenkins J."/>
            <person name="Vendramin E."/>
            <person name="Meisel L.A."/>
            <person name="Decroocq V."/>
            <person name="Sosinski B."/>
            <person name="Prochnik S."/>
            <person name="Mitros T."/>
            <person name="Policriti A."/>
            <person name="Cipriani G."/>
            <person name="Dondini L."/>
            <person name="Ficklin S."/>
            <person name="Goodstein D.M."/>
            <person name="Xuan P."/>
            <person name="Del Fabbro C."/>
            <person name="Aramini V."/>
            <person name="Copetti D."/>
            <person name="Gonzalez S."/>
            <person name="Horner D.S."/>
            <person name="Falchi R."/>
            <person name="Lucas S."/>
            <person name="Mica E."/>
            <person name="Maldonado J."/>
            <person name="Lazzari B."/>
            <person name="Bielenberg D."/>
            <person name="Pirona R."/>
            <person name="Miculan M."/>
            <person name="Barakat A."/>
            <person name="Testolin R."/>
            <person name="Stella A."/>
            <person name="Tartarini S."/>
            <person name="Tonutti P."/>
            <person name="Arus P."/>
            <person name="Orellana A."/>
            <person name="Wells C."/>
            <person name="Main D."/>
            <person name="Vizzotto G."/>
            <person name="Silva H."/>
            <person name="Salamini F."/>
            <person name="Schmutz J."/>
            <person name="Morgante M."/>
            <person name="Rokhsar D.S."/>
        </authorList>
    </citation>
    <scope>NUCLEOTIDE SEQUENCE [LARGE SCALE GENOMIC DNA]</scope>
    <source>
        <strain evidence="2">cv. Nemared</strain>
    </source>
</reference>
<sequence>MCCCLPSAQKVKKNCKALAVHRLSSHNTNLSILTLLSIKGDWRDAVSLCLRVGWVEGEACAQ</sequence>
<evidence type="ECO:0000313" key="1">
    <source>
        <dbReference type="EMBL" id="ONI09724.1"/>
    </source>
</evidence>
<dbReference type="Gramene" id="ONI09724">
    <property type="protein sequence ID" value="ONI09724"/>
    <property type="gene ID" value="PRUPE_4G005600"/>
</dbReference>
<evidence type="ECO:0000313" key="2">
    <source>
        <dbReference type="Proteomes" id="UP000006882"/>
    </source>
</evidence>
<dbReference type="EMBL" id="CM007654">
    <property type="protein sequence ID" value="ONI09724.1"/>
    <property type="molecule type" value="Genomic_DNA"/>
</dbReference>
<name>A0A251PDQ4_PRUPE</name>
<organism evidence="1 2">
    <name type="scientific">Prunus persica</name>
    <name type="common">Peach</name>
    <name type="synonym">Amygdalus persica</name>
    <dbReference type="NCBI Taxonomy" id="3760"/>
    <lineage>
        <taxon>Eukaryota</taxon>
        <taxon>Viridiplantae</taxon>
        <taxon>Streptophyta</taxon>
        <taxon>Embryophyta</taxon>
        <taxon>Tracheophyta</taxon>
        <taxon>Spermatophyta</taxon>
        <taxon>Magnoliopsida</taxon>
        <taxon>eudicotyledons</taxon>
        <taxon>Gunneridae</taxon>
        <taxon>Pentapetalae</taxon>
        <taxon>rosids</taxon>
        <taxon>fabids</taxon>
        <taxon>Rosales</taxon>
        <taxon>Rosaceae</taxon>
        <taxon>Amygdaloideae</taxon>
        <taxon>Amygdaleae</taxon>
        <taxon>Prunus</taxon>
    </lineage>
</organism>